<sequence length="87" mass="9114">MKPRCLEWILMNAAITHPSIIDTQCSHSRAITARYHGITLATTGHRTGADPEVDDGPGSAYPAVSKLQRPRGSSAKVAAAELAASCG</sequence>
<organism evidence="1 2">
    <name type="scientific">Ricinus communis</name>
    <name type="common">Castor bean</name>
    <dbReference type="NCBI Taxonomy" id="3988"/>
    <lineage>
        <taxon>Eukaryota</taxon>
        <taxon>Viridiplantae</taxon>
        <taxon>Streptophyta</taxon>
        <taxon>Embryophyta</taxon>
        <taxon>Tracheophyta</taxon>
        <taxon>Spermatophyta</taxon>
        <taxon>Magnoliopsida</taxon>
        <taxon>eudicotyledons</taxon>
        <taxon>Gunneridae</taxon>
        <taxon>Pentapetalae</taxon>
        <taxon>rosids</taxon>
        <taxon>fabids</taxon>
        <taxon>Malpighiales</taxon>
        <taxon>Euphorbiaceae</taxon>
        <taxon>Acalyphoideae</taxon>
        <taxon>Acalypheae</taxon>
        <taxon>Ricinus</taxon>
    </lineage>
</organism>
<gene>
    <name evidence="1" type="ORF">RCOM_1836510</name>
</gene>
<accession>B9TFS3</accession>
<evidence type="ECO:0000313" key="2">
    <source>
        <dbReference type="Proteomes" id="UP000008311"/>
    </source>
</evidence>
<name>B9TFS3_RICCO</name>
<dbReference type="Proteomes" id="UP000008311">
    <property type="component" value="Unassembled WGS sequence"/>
</dbReference>
<dbReference type="InParanoid" id="B9TFS3"/>
<proteinExistence type="predicted"/>
<dbReference type="AlphaFoldDB" id="B9TFS3"/>
<keyword evidence="2" id="KW-1185">Reference proteome</keyword>
<dbReference type="EMBL" id="EQ980052">
    <property type="protein sequence ID" value="EEF25292.1"/>
    <property type="molecule type" value="Genomic_DNA"/>
</dbReference>
<reference evidence="2" key="1">
    <citation type="journal article" date="2010" name="Nat. Biotechnol.">
        <title>Draft genome sequence of the oilseed species Ricinus communis.</title>
        <authorList>
            <person name="Chan A.P."/>
            <person name="Crabtree J."/>
            <person name="Zhao Q."/>
            <person name="Lorenzi H."/>
            <person name="Orvis J."/>
            <person name="Puiu D."/>
            <person name="Melake-Berhan A."/>
            <person name="Jones K.M."/>
            <person name="Redman J."/>
            <person name="Chen G."/>
            <person name="Cahoon E.B."/>
            <person name="Gedil M."/>
            <person name="Stanke M."/>
            <person name="Haas B.J."/>
            <person name="Wortman J.R."/>
            <person name="Fraser-Liggett C.M."/>
            <person name="Ravel J."/>
            <person name="Rabinowicz P.D."/>
        </authorList>
    </citation>
    <scope>NUCLEOTIDE SEQUENCE [LARGE SCALE GENOMIC DNA]</scope>
    <source>
        <strain evidence="2">cv. Hale</strain>
    </source>
</reference>
<evidence type="ECO:0000313" key="1">
    <source>
        <dbReference type="EMBL" id="EEF25292.1"/>
    </source>
</evidence>
<protein>
    <submittedName>
        <fullName evidence="1">Uncharacterized protein</fullName>
    </submittedName>
</protein>